<reference evidence="20 21" key="1">
    <citation type="journal article" date="2014" name="PLoS Genet.">
        <title>Phylogenetically driven sequencing of extremely halophilic archaea reveals strategies for static and dynamic osmo-response.</title>
        <authorList>
            <person name="Becker E.A."/>
            <person name="Seitzer P.M."/>
            <person name="Tritt A."/>
            <person name="Larsen D."/>
            <person name="Krusor M."/>
            <person name="Yao A.I."/>
            <person name="Wu D."/>
            <person name="Madern D."/>
            <person name="Eisen J.A."/>
            <person name="Darling A.E."/>
            <person name="Facciotti M.T."/>
        </authorList>
    </citation>
    <scope>NUCLEOTIDE SEQUENCE [LARGE SCALE GENOMIC DNA]</scope>
    <source>
        <strain evidence="20 21">JCM 10990</strain>
    </source>
</reference>
<evidence type="ECO:0000256" key="16">
    <source>
        <dbReference type="ARBA" id="ARBA00034066"/>
    </source>
</evidence>
<evidence type="ECO:0000256" key="8">
    <source>
        <dbReference type="ARBA" id="ARBA00022679"/>
    </source>
</evidence>
<evidence type="ECO:0000256" key="6">
    <source>
        <dbReference type="ARBA" id="ARBA00012602"/>
    </source>
</evidence>
<feature type="transmembrane region" description="Helical" evidence="18">
    <location>
        <begin position="473"/>
        <end position="494"/>
    </location>
</feature>
<dbReference type="GO" id="GO:0046872">
    <property type="term" value="F:metal ion binding"/>
    <property type="evidence" value="ECO:0007669"/>
    <property type="project" value="UniProtKB-KW"/>
</dbReference>
<dbReference type="GO" id="GO:0005886">
    <property type="term" value="C:plasma membrane"/>
    <property type="evidence" value="ECO:0007669"/>
    <property type="project" value="UniProtKB-SubCell"/>
</dbReference>
<feature type="transmembrane region" description="Helical" evidence="18">
    <location>
        <begin position="260"/>
        <end position="278"/>
    </location>
</feature>
<evidence type="ECO:0000313" key="20">
    <source>
        <dbReference type="EMBL" id="ELY97302.1"/>
    </source>
</evidence>
<protein>
    <recommendedName>
        <fullName evidence="6">dolichyl-phosphooligosaccharide-protein glycotransferase</fullName>
        <ecNumber evidence="6">2.4.99.21</ecNumber>
    </recommendedName>
    <alternativeName>
        <fullName evidence="15">Oligosaccharyl transferase</fullName>
    </alternativeName>
</protein>
<keyword evidence="12 18" id="KW-1133">Transmembrane helix</keyword>
<evidence type="ECO:0000256" key="2">
    <source>
        <dbReference type="ARBA" id="ARBA00001946"/>
    </source>
</evidence>
<comment type="caution">
    <text evidence="20">The sequence shown here is derived from an EMBL/GenBank/DDBJ whole genome shotgun (WGS) entry which is preliminary data.</text>
</comment>
<feature type="transmembrane region" description="Helical" evidence="18">
    <location>
        <begin position="526"/>
        <end position="545"/>
    </location>
</feature>
<feature type="transmembrane region" description="Helical" evidence="18">
    <location>
        <begin position="204"/>
        <end position="227"/>
    </location>
</feature>
<organism evidence="20 21">
    <name type="scientific">Natrialba chahannaoensis JCM 10990</name>
    <dbReference type="NCBI Taxonomy" id="1227492"/>
    <lineage>
        <taxon>Archaea</taxon>
        <taxon>Methanobacteriati</taxon>
        <taxon>Methanobacteriota</taxon>
        <taxon>Stenosarchaea group</taxon>
        <taxon>Halobacteria</taxon>
        <taxon>Halobacteriales</taxon>
        <taxon>Natrialbaceae</taxon>
        <taxon>Natrialba</taxon>
    </lineage>
</organism>
<evidence type="ECO:0000256" key="10">
    <source>
        <dbReference type="ARBA" id="ARBA00022723"/>
    </source>
</evidence>
<evidence type="ECO:0000256" key="11">
    <source>
        <dbReference type="ARBA" id="ARBA00022842"/>
    </source>
</evidence>
<dbReference type="EMBL" id="AOIN01000069">
    <property type="protein sequence ID" value="ELY97302.1"/>
    <property type="molecule type" value="Genomic_DNA"/>
</dbReference>
<dbReference type="RefSeq" id="WP_006168182.1">
    <property type="nucleotide sequence ID" value="NZ_AOIN01000069.1"/>
</dbReference>
<feature type="region of interest" description="Disordered" evidence="17">
    <location>
        <begin position="556"/>
        <end position="577"/>
    </location>
</feature>
<comment type="subcellular location">
    <subcellularLocation>
        <location evidence="3">Cell membrane</location>
        <topology evidence="3">Multi-pass membrane protein</topology>
    </subcellularLocation>
</comment>
<dbReference type="InterPro" id="IPR041154">
    <property type="entry name" value="AglB_P1"/>
</dbReference>
<evidence type="ECO:0000256" key="3">
    <source>
        <dbReference type="ARBA" id="ARBA00004651"/>
    </source>
</evidence>
<dbReference type="GO" id="GO:0004576">
    <property type="term" value="F:oligosaccharyl transferase activity"/>
    <property type="evidence" value="ECO:0007669"/>
    <property type="project" value="InterPro"/>
</dbReference>
<comment type="cofactor">
    <cofactor evidence="1">
        <name>Mn(2+)</name>
        <dbReference type="ChEBI" id="CHEBI:29035"/>
    </cofactor>
</comment>
<evidence type="ECO:0000256" key="18">
    <source>
        <dbReference type="SAM" id="Phobius"/>
    </source>
</evidence>
<keyword evidence="11" id="KW-0460">Magnesium</keyword>
<dbReference type="Gene3D" id="2.60.40.3390">
    <property type="match status" value="1"/>
</dbReference>
<keyword evidence="8" id="KW-0808">Transferase</keyword>
<feature type="transmembrane region" description="Helical" evidence="18">
    <location>
        <begin position="501"/>
        <end position="520"/>
    </location>
</feature>
<keyword evidence="21" id="KW-1185">Reference proteome</keyword>
<evidence type="ECO:0000256" key="15">
    <source>
        <dbReference type="ARBA" id="ARBA00030679"/>
    </source>
</evidence>
<evidence type="ECO:0000259" key="19">
    <source>
        <dbReference type="Pfam" id="PF18079"/>
    </source>
</evidence>
<evidence type="ECO:0000256" key="14">
    <source>
        <dbReference type="ARBA" id="ARBA00023211"/>
    </source>
</evidence>
<dbReference type="STRING" id="1227492.C482_13750"/>
<evidence type="ECO:0000256" key="12">
    <source>
        <dbReference type="ARBA" id="ARBA00022989"/>
    </source>
</evidence>
<evidence type="ECO:0000256" key="1">
    <source>
        <dbReference type="ARBA" id="ARBA00001936"/>
    </source>
</evidence>
<gene>
    <name evidence="20" type="ORF">C482_13750</name>
</gene>
<dbReference type="PATRIC" id="fig|1227492.4.peg.2729"/>
<proteinExistence type="inferred from homology"/>
<sequence>MADADDPAPQSIADATASFVEEYDDGAATLETVLAVDDDHETWEFSALPLDSGTFGELVSREIVVKDDGEYRVSSRDGVRAGLTGEELTDESESTSVSRDFTEAVAVDWRAAGALAGALVFLFAMRLVNYGSVFRGEYVVSPGNDPYYYRYWMDELLAESDGVTDWGVVTSMPDGAAGLRPLTHASNWFFAELLGGDQWAADMVAAWLPVVATLALGVVIYWLAVVVTDDVRVGVASVVLLALTPVHAVYSGVGFLEHRLYQYFWLGVTLLGLAWLAMDLRRRRAAAPTTRDAVFGHCRSPWAWFAAVTFGVALALSAHAWGGSILMYIPAAGYVGMKAALDAREDVSPVLANAPLVGGLVVSGSLAAFLHLRWGWHESFIAVVPAVVVVGALGVVVIGEGWRQLDPGIPVSVFVGLQVLFTGVALAAFRSLWAEEWSRLRERADDVFFREHHGATELQSLFATENSIILEPLAQLGATFYLAIVVLGWAIWLTSRRYEPAWLLLSVYTLFWLALAVFQVRFAAQLAVPVSVLGGLGLVSLLAWVDLARLPRPFRTDGGDDHDGTASIRRAAADGGDPEPSIIVSREWRKLAMLAWIALLVCGMSLLFVPSLSAQTAYGDAEVEATAAIEGHALETDREYPDNFVLSPWGDNRMHNYFVNGEASSYGYAANNFGEFQAATDPDDWYDQFEDRVGYVVLSGSPEMPAETAQTQLHGNYSAGENETDGLAHYQAIYLDDEASAFAVVPGATIAGSGEAGEDLSLETEVAVSDETFTYERTVAVDEDGSFSVTVPYPGEYTIGDNEREVSMADVENGEQVVLE</sequence>
<evidence type="ECO:0000256" key="13">
    <source>
        <dbReference type="ARBA" id="ARBA00023136"/>
    </source>
</evidence>
<comment type="catalytic activity">
    <reaction evidence="16">
        <text>an archaeal dolichyl phosphooligosaccharide + [protein]-L-asparagine = an archaeal dolichyl phosphate + a glycoprotein with the oligosaccharide chain attached by N-beta-D-glycosyl linkage to a protein L-asparagine.</text>
        <dbReference type="EC" id="2.4.99.21"/>
    </reaction>
</comment>
<dbReference type="Proteomes" id="UP000011693">
    <property type="component" value="Unassembled WGS sequence"/>
</dbReference>
<dbReference type="Pfam" id="PF18079">
    <property type="entry name" value="AglB_L1"/>
    <property type="match status" value="1"/>
</dbReference>
<feature type="transmembrane region" description="Helical" evidence="18">
    <location>
        <begin position="302"/>
        <end position="329"/>
    </location>
</feature>
<dbReference type="EC" id="2.4.99.21" evidence="6"/>
<evidence type="ECO:0000256" key="9">
    <source>
        <dbReference type="ARBA" id="ARBA00022692"/>
    </source>
</evidence>
<dbReference type="OrthoDB" id="313284at2157"/>
<feature type="transmembrane region" description="Helical" evidence="18">
    <location>
        <begin position="109"/>
        <end position="128"/>
    </location>
</feature>
<comment type="pathway">
    <text evidence="4">Protein modification; protein glycosylation.</text>
</comment>
<keyword evidence="13 18" id="KW-0472">Membrane</keyword>
<dbReference type="PANTHER" id="PTHR13872:SF1">
    <property type="entry name" value="DOLICHYL-DIPHOSPHOOLIGOSACCHARIDE--PROTEIN GLYCOSYLTRANSFERASE SUBUNIT STT3B"/>
    <property type="match status" value="1"/>
</dbReference>
<dbReference type="AlphaFoldDB" id="M0AHB8"/>
<keyword evidence="7" id="KW-0328">Glycosyltransferase</keyword>
<evidence type="ECO:0000256" key="17">
    <source>
        <dbReference type="SAM" id="MobiDB-lite"/>
    </source>
</evidence>
<dbReference type="InterPro" id="IPR003674">
    <property type="entry name" value="Oligo_trans_STT3"/>
</dbReference>
<comment type="cofactor">
    <cofactor evidence="2">
        <name>Mg(2+)</name>
        <dbReference type="ChEBI" id="CHEBI:18420"/>
    </cofactor>
</comment>
<feature type="transmembrane region" description="Helical" evidence="18">
    <location>
        <begin position="380"/>
        <end position="399"/>
    </location>
</feature>
<evidence type="ECO:0000313" key="21">
    <source>
        <dbReference type="Proteomes" id="UP000011693"/>
    </source>
</evidence>
<feature type="transmembrane region" description="Helical" evidence="18">
    <location>
        <begin position="233"/>
        <end position="253"/>
    </location>
</feature>
<evidence type="ECO:0000256" key="7">
    <source>
        <dbReference type="ARBA" id="ARBA00022676"/>
    </source>
</evidence>
<feature type="domain" description="Archaeal glycosylation protein B peripheral" evidence="19">
    <location>
        <begin position="747"/>
        <end position="796"/>
    </location>
</feature>
<accession>M0AHB8</accession>
<name>M0AHB8_9EURY</name>
<keyword evidence="9 18" id="KW-0812">Transmembrane</keyword>
<dbReference type="PANTHER" id="PTHR13872">
    <property type="entry name" value="DOLICHYL-DIPHOSPHOOLIGOSACCHARIDE--PROTEIN GLYCOSYLTRANSFERASE SUBUNIT"/>
    <property type="match status" value="1"/>
</dbReference>
<comment type="similarity">
    <text evidence="5">Belongs to the STT3 family.</text>
</comment>
<feature type="transmembrane region" description="Helical" evidence="18">
    <location>
        <begin position="411"/>
        <end position="433"/>
    </location>
</feature>
<evidence type="ECO:0000256" key="4">
    <source>
        <dbReference type="ARBA" id="ARBA00004922"/>
    </source>
</evidence>
<keyword evidence="10" id="KW-0479">Metal-binding</keyword>
<feature type="transmembrane region" description="Helical" evidence="18">
    <location>
        <begin position="350"/>
        <end position="374"/>
    </location>
</feature>
<evidence type="ECO:0000256" key="5">
    <source>
        <dbReference type="ARBA" id="ARBA00010810"/>
    </source>
</evidence>
<feature type="transmembrane region" description="Helical" evidence="18">
    <location>
        <begin position="591"/>
        <end position="609"/>
    </location>
</feature>
<keyword evidence="14" id="KW-0464">Manganese</keyword>